<dbReference type="AlphaFoldDB" id="A0A9P0BKJ2"/>
<reference evidence="2" key="1">
    <citation type="submission" date="2021-12" db="EMBL/GenBank/DDBJ databases">
        <authorList>
            <person name="King R."/>
        </authorList>
    </citation>
    <scope>NUCLEOTIDE SEQUENCE</scope>
</reference>
<dbReference type="Proteomes" id="UP001154114">
    <property type="component" value="Chromosome 1"/>
</dbReference>
<dbReference type="OrthoDB" id="6577442at2759"/>
<proteinExistence type="predicted"/>
<name>A0A9P0BKJ2_CHRIL</name>
<sequence>MAETGSEDAPGTYKPKVRWFQIMDTFMRPHVNSNILMMVRQPYTENEVENGNQSGHEWVVVAPGMIPEPSYVLEVSDDSQSSGGHLHTPTYGIAEPRDIHSDTTEDFEQVYPNRSTATQNLLAQVTHAREDDLFDHFGKYIAALLRTKPQERAQKLQAKIVNMIIQDPENDNGRGEPREITEIVETIETLETVVTRTFAADEYPTYQFLPLNPINLSSQFNS</sequence>
<organism evidence="2 3">
    <name type="scientific">Chrysodeixis includens</name>
    <name type="common">Soybean looper</name>
    <name type="synonym">Pseudoplusia includens</name>
    <dbReference type="NCBI Taxonomy" id="689277"/>
    <lineage>
        <taxon>Eukaryota</taxon>
        <taxon>Metazoa</taxon>
        <taxon>Ecdysozoa</taxon>
        <taxon>Arthropoda</taxon>
        <taxon>Hexapoda</taxon>
        <taxon>Insecta</taxon>
        <taxon>Pterygota</taxon>
        <taxon>Neoptera</taxon>
        <taxon>Endopterygota</taxon>
        <taxon>Lepidoptera</taxon>
        <taxon>Glossata</taxon>
        <taxon>Ditrysia</taxon>
        <taxon>Noctuoidea</taxon>
        <taxon>Noctuidae</taxon>
        <taxon>Plusiinae</taxon>
        <taxon>Chrysodeixis</taxon>
    </lineage>
</organism>
<accession>A0A9P0BKJ2</accession>
<keyword evidence="3" id="KW-1185">Reference proteome</keyword>
<evidence type="ECO:0000313" key="3">
    <source>
        <dbReference type="Proteomes" id="UP001154114"/>
    </source>
</evidence>
<feature type="region of interest" description="Disordered" evidence="1">
    <location>
        <begin position="75"/>
        <end position="97"/>
    </location>
</feature>
<evidence type="ECO:0000256" key="1">
    <source>
        <dbReference type="SAM" id="MobiDB-lite"/>
    </source>
</evidence>
<evidence type="ECO:0000313" key="2">
    <source>
        <dbReference type="EMBL" id="CAH0577874.1"/>
    </source>
</evidence>
<protein>
    <submittedName>
        <fullName evidence="2">Uncharacterized protein</fullName>
    </submittedName>
</protein>
<dbReference type="EMBL" id="LR824004">
    <property type="protein sequence ID" value="CAH0577874.1"/>
    <property type="molecule type" value="Genomic_DNA"/>
</dbReference>
<gene>
    <name evidence="2" type="ORF">CINC_LOCUS255</name>
</gene>